<dbReference type="Gene3D" id="1.10.3090.10">
    <property type="entry name" value="cca-adding enzyme, domain 2"/>
    <property type="match status" value="1"/>
</dbReference>
<dbReference type="RefSeq" id="WP_052233174.1">
    <property type="nucleotide sequence ID" value="NZ_JANKBY010000234.1"/>
</dbReference>
<reference evidence="3" key="1">
    <citation type="submission" date="2022-07" db="EMBL/GenBank/DDBJ databases">
        <title>Enhanced cultured diversity of the mouse gut microbiota enables custom-made synthetic communities.</title>
        <authorList>
            <person name="Afrizal A."/>
        </authorList>
    </citation>
    <scope>NUCLEOTIDE SEQUENCE</scope>
    <source>
        <strain evidence="3">DSM 29186</strain>
    </source>
</reference>
<protein>
    <submittedName>
        <fullName evidence="3">HD domain-containing protein</fullName>
    </submittedName>
</protein>
<dbReference type="AlphaFoldDB" id="A0A9X2MAT6"/>
<feature type="domain" description="HD" evidence="2">
    <location>
        <begin position="73"/>
        <end position="180"/>
    </location>
</feature>
<name>A0A9X2MAT6_9FIRM</name>
<evidence type="ECO:0000259" key="2">
    <source>
        <dbReference type="Pfam" id="PF01966"/>
    </source>
</evidence>
<dbReference type="SUPFAM" id="SSF109604">
    <property type="entry name" value="HD-domain/PDEase-like"/>
    <property type="match status" value="1"/>
</dbReference>
<keyword evidence="4" id="KW-1185">Reference proteome</keyword>
<evidence type="ECO:0000313" key="3">
    <source>
        <dbReference type="EMBL" id="MCR1824047.1"/>
    </source>
</evidence>
<dbReference type="PANTHER" id="PTHR47545:SF2">
    <property type="entry name" value="CC-ADDING TRNA NUCLEOTIDYLTRANSFERASE"/>
    <property type="match status" value="1"/>
</dbReference>
<dbReference type="InterPro" id="IPR003607">
    <property type="entry name" value="HD/PDEase_dom"/>
</dbReference>
<dbReference type="InterPro" id="IPR006674">
    <property type="entry name" value="HD_domain"/>
</dbReference>
<comment type="caution">
    <text evidence="3">The sequence shown here is derived from an EMBL/GenBank/DDBJ whole genome shotgun (WGS) entry which is preliminary data.</text>
</comment>
<dbReference type="Pfam" id="PF01966">
    <property type="entry name" value="HD"/>
    <property type="match status" value="1"/>
</dbReference>
<dbReference type="NCBIfam" id="TIGR00277">
    <property type="entry name" value="HDIG"/>
    <property type="match status" value="1"/>
</dbReference>
<dbReference type="InterPro" id="IPR006675">
    <property type="entry name" value="HDIG_dom"/>
</dbReference>
<dbReference type="PANTHER" id="PTHR47545">
    <property type="entry name" value="MULTIFUNCTIONAL CCA PROTEIN"/>
    <property type="match status" value="1"/>
</dbReference>
<dbReference type="GO" id="GO:0000166">
    <property type="term" value="F:nucleotide binding"/>
    <property type="evidence" value="ECO:0007669"/>
    <property type="project" value="UniProtKB-KW"/>
</dbReference>
<organism evidence="3 4">
    <name type="scientific">Terrisporobacter muris</name>
    <dbReference type="NCBI Taxonomy" id="2963284"/>
    <lineage>
        <taxon>Bacteria</taxon>
        <taxon>Bacillati</taxon>
        <taxon>Bacillota</taxon>
        <taxon>Clostridia</taxon>
        <taxon>Peptostreptococcales</taxon>
        <taxon>Peptostreptococcaceae</taxon>
        <taxon>Terrisporobacter</taxon>
    </lineage>
</organism>
<sequence>MENFMYNKIERVISMTCKELFLKVDDILLNSDKPSVEIRKLINEGEFNQKPFIKVKNLEDIEQNLVHHPEGNVLNHTLLVIDKACEYKEQSKDKRVFMWAAFLHDLGKLTTTKKRKGRITAYGHDLQGEILSRQFLHQVTEDEKFINEVCILVKYHMQPLFYDKKLPYFREKEIINDSDYKEISLLSLADRLGRLSLCEEKVKQEEKRINNFKNFFADKYK</sequence>
<evidence type="ECO:0000313" key="4">
    <source>
        <dbReference type="Proteomes" id="UP001140817"/>
    </source>
</evidence>
<gene>
    <name evidence="3" type="ORF">NSA58_14745</name>
</gene>
<accession>A0A9X2MAT6</accession>
<dbReference type="CDD" id="cd00077">
    <property type="entry name" value="HDc"/>
    <property type="match status" value="1"/>
</dbReference>
<dbReference type="InterPro" id="IPR050124">
    <property type="entry name" value="tRNA_CCA-adding_enzyme"/>
</dbReference>
<proteinExistence type="predicted"/>
<dbReference type="Proteomes" id="UP001140817">
    <property type="component" value="Unassembled WGS sequence"/>
</dbReference>
<keyword evidence="1" id="KW-0547">Nucleotide-binding</keyword>
<evidence type="ECO:0000256" key="1">
    <source>
        <dbReference type="ARBA" id="ARBA00022741"/>
    </source>
</evidence>
<dbReference type="EMBL" id="JANKBY010000234">
    <property type="protein sequence ID" value="MCR1824047.1"/>
    <property type="molecule type" value="Genomic_DNA"/>
</dbReference>